<dbReference type="Pfam" id="PF13966">
    <property type="entry name" value="zf-RVT"/>
    <property type="match status" value="1"/>
</dbReference>
<dbReference type="GO" id="GO:0016301">
    <property type="term" value="F:kinase activity"/>
    <property type="evidence" value="ECO:0007669"/>
    <property type="project" value="UniProtKB-KW"/>
</dbReference>
<feature type="domain" description="Reverse transcriptase zinc-binding" evidence="1">
    <location>
        <begin position="17"/>
        <end position="72"/>
    </location>
</feature>
<organism evidence="2 3">
    <name type="scientific">Trifolium pratense</name>
    <name type="common">Red clover</name>
    <dbReference type="NCBI Taxonomy" id="57577"/>
    <lineage>
        <taxon>Eukaryota</taxon>
        <taxon>Viridiplantae</taxon>
        <taxon>Streptophyta</taxon>
        <taxon>Embryophyta</taxon>
        <taxon>Tracheophyta</taxon>
        <taxon>Spermatophyta</taxon>
        <taxon>Magnoliopsida</taxon>
        <taxon>eudicotyledons</taxon>
        <taxon>Gunneridae</taxon>
        <taxon>Pentapetalae</taxon>
        <taxon>rosids</taxon>
        <taxon>fabids</taxon>
        <taxon>Fabales</taxon>
        <taxon>Fabaceae</taxon>
        <taxon>Papilionoideae</taxon>
        <taxon>50 kb inversion clade</taxon>
        <taxon>NPAAA clade</taxon>
        <taxon>Hologalegina</taxon>
        <taxon>IRL clade</taxon>
        <taxon>Trifolieae</taxon>
        <taxon>Trifolium</taxon>
    </lineage>
</organism>
<dbReference type="EMBL" id="ASHM01003708">
    <property type="protein sequence ID" value="PNY10276.1"/>
    <property type="molecule type" value="Genomic_DNA"/>
</dbReference>
<dbReference type="Proteomes" id="UP000236291">
    <property type="component" value="Unassembled WGS sequence"/>
</dbReference>
<name>A0A2K3P4R2_TRIPR</name>
<evidence type="ECO:0000313" key="2">
    <source>
        <dbReference type="EMBL" id="PNY10276.1"/>
    </source>
</evidence>
<dbReference type="InterPro" id="IPR026960">
    <property type="entry name" value="RVT-Znf"/>
</dbReference>
<evidence type="ECO:0000313" key="3">
    <source>
        <dbReference type="Proteomes" id="UP000236291"/>
    </source>
</evidence>
<comment type="caution">
    <text evidence="2">The sequence shown here is derived from an EMBL/GenBank/DDBJ whole genome shotgun (WGS) entry which is preliminary data.</text>
</comment>
<evidence type="ECO:0000259" key="1">
    <source>
        <dbReference type="Pfam" id="PF13966"/>
    </source>
</evidence>
<keyword evidence="2" id="KW-0418">Kinase</keyword>
<gene>
    <name evidence="2" type="ORF">L195_g006848</name>
</gene>
<proteinExistence type="predicted"/>
<accession>A0A2K3P4R2</accession>
<reference evidence="2 3" key="1">
    <citation type="journal article" date="2014" name="Am. J. Bot.">
        <title>Genome assembly and annotation for red clover (Trifolium pratense; Fabaceae).</title>
        <authorList>
            <person name="Istvanek J."/>
            <person name="Jaros M."/>
            <person name="Krenek A."/>
            <person name="Repkova J."/>
        </authorList>
    </citation>
    <scope>NUCLEOTIDE SEQUENCE [LARGE SCALE GENOMIC DNA]</scope>
    <source>
        <strain evidence="3">cv. Tatra</strain>
        <tissue evidence="2">Young leaves</tissue>
    </source>
</reference>
<sequence length="124" mass="14316">AQLSDKWLWSHDPDQSYSVWGAYQLLNYQDSIILDPSYGLSWHKSILKVSIFAWRLLRDRLPTKVNLVTRGILPATTELADSYKVLFFLSTTPFYCGVMGEENSWMMPSEAQKSENLEFSNSFP</sequence>
<reference evidence="2 3" key="2">
    <citation type="journal article" date="2017" name="Front. Plant Sci.">
        <title>Gene Classification and Mining of Molecular Markers Useful in Red Clover (Trifolium pratense) Breeding.</title>
        <authorList>
            <person name="Istvanek J."/>
            <person name="Dluhosova J."/>
            <person name="Dluhos P."/>
            <person name="Patkova L."/>
            <person name="Nedelnik J."/>
            <person name="Repkova J."/>
        </authorList>
    </citation>
    <scope>NUCLEOTIDE SEQUENCE [LARGE SCALE GENOMIC DNA]</scope>
    <source>
        <strain evidence="3">cv. Tatra</strain>
        <tissue evidence="2">Young leaves</tissue>
    </source>
</reference>
<dbReference type="AlphaFoldDB" id="A0A2K3P4R2"/>
<keyword evidence="2" id="KW-0808">Transferase</keyword>
<keyword evidence="2" id="KW-0675">Receptor</keyword>
<protein>
    <submittedName>
        <fullName evidence="2">Cysteine-rich receptor-like protein kinase</fullName>
    </submittedName>
</protein>
<feature type="non-terminal residue" evidence="2">
    <location>
        <position position="1"/>
    </location>
</feature>